<protein>
    <submittedName>
        <fullName evidence="1">Uncharacterized protein</fullName>
    </submittedName>
</protein>
<accession>A0A722XP03</accession>
<name>A0A722XP03_SALER</name>
<dbReference type="AlphaFoldDB" id="A0A722XP03"/>
<proteinExistence type="predicted"/>
<dbReference type="EMBL" id="DAAQHH010000008">
    <property type="protein sequence ID" value="HAD9329098.1"/>
    <property type="molecule type" value="Genomic_DNA"/>
</dbReference>
<sequence>MIINRLFVFLLRHLWCLVRWTGLSVYHGIAVLYRRRQARLQASGGRPRTVYTGRWQLADDVSCCGRAVVLRSGETLRPGVELLFFGEESAEPYYSERQVVDDKESVLVAEQMLLRFLGSRHRRQNRRNAAVPVLVTDTVTTVSVNDEVA</sequence>
<organism evidence="1">
    <name type="scientific">Salmonella enterica</name>
    <name type="common">Salmonella choleraesuis</name>
    <dbReference type="NCBI Taxonomy" id="28901"/>
    <lineage>
        <taxon>Bacteria</taxon>
        <taxon>Pseudomonadati</taxon>
        <taxon>Pseudomonadota</taxon>
        <taxon>Gammaproteobacteria</taxon>
        <taxon>Enterobacterales</taxon>
        <taxon>Enterobacteriaceae</taxon>
        <taxon>Salmonella</taxon>
    </lineage>
</organism>
<evidence type="ECO:0000313" key="1">
    <source>
        <dbReference type="EMBL" id="HAD9329098.1"/>
    </source>
</evidence>
<gene>
    <name evidence="1" type="ORF">G1429_17895</name>
</gene>
<reference evidence="1" key="2">
    <citation type="submission" date="2019-01" db="EMBL/GenBank/DDBJ databases">
        <authorList>
            <consortium name="NCBI Pathogen Detection Project"/>
        </authorList>
    </citation>
    <scope>NUCLEOTIDE SEQUENCE</scope>
    <source>
        <strain evidence="1">R17.5973</strain>
    </source>
</reference>
<comment type="caution">
    <text evidence="1">The sequence shown here is derived from an EMBL/GenBank/DDBJ whole genome shotgun (WGS) entry which is preliminary data.</text>
</comment>
<reference evidence="1" key="1">
    <citation type="journal article" date="2018" name="Genome Biol.">
        <title>SKESA: strategic k-mer extension for scrupulous assemblies.</title>
        <authorList>
            <person name="Souvorov A."/>
            <person name="Agarwala R."/>
            <person name="Lipman D.J."/>
        </authorList>
    </citation>
    <scope>NUCLEOTIDE SEQUENCE</scope>
    <source>
        <strain evidence="1">R17.5973</strain>
    </source>
</reference>